<evidence type="ECO:0000313" key="1">
    <source>
        <dbReference type="EMBL" id="ANH51654.1"/>
    </source>
</evidence>
<accession>A0A173GD89</accession>
<organism evidence="1 2">
    <name type="scientific">Erwinia phage vB_EamM_Simmy50</name>
    <dbReference type="NCBI Taxonomy" id="1815988"/>
    <lineage>
        <taxon>Viruses</taxon>
        <taxon>Duplodnaviria</taxon>
        <taxon>Heunggongvirae</taxon>
        <taxon>Uroviricota</taxon>
        <taxon>Caudoviricetes</taxon>
        <taxon>Chimalliviridae</taxon>
        <taxon>Agricanvirus</taxon>
        <taxon>Agricanvirus simmy50</taxon>
    </lineage>
</organism>
<dbReference type="Proteomes" id="UP000222975">
    <property type="component" value="Segment"/>
</dbReference>
<sequence>MIPTKARFVKDITAVLEHHQVEDTTVRVFETQAGKPFHLAIEAGVSGEITDYLVINNNYAKEMVVAWLRNTSVNVWPYSEMDYSQEGVIKAIIKVDDPSFGDQDYKVAHYVRAALRSAIKHGDNVWLSTKAGALPSAGTASGTIGASGPVSQTRAPL</sequence>
<gene>
    <name evidence="1" type="ORF">SIMMY50_192</name>
</gene>
<protein>
    <submittedName>
        <fullName evidence="1">Uncharacterized protein</fullName>
    </submittedName>
</protein>
<evidence type="ECO:0000313" key="2">
    <source>
        <dbReference type="Proteomes" id="UP000222975"/>
    </source>
</evidence>
<dbReference type="EMBL" id="KU886223">
    <property type="protein sequence ID" value="ANH51654.1"/>
    <property type="molecule type" value="Genomic_DNA"/>
</dbReference>
<reference evidence="2" key="1">
    <citation type="submission" date="2016-03" db="EMBL/GenBank/DDBJ databases">
        <authorList>
            <person name="Sharma R."/>
            <person name="Simister A.R."/>
            <person name="Berg J.A."/>
            <person name="Jensen G.L."/>
            <person name="Keele B.R."/>
            <person name="Ward M.E.H."/>
            <person name="Breakwell D.P."/>
            <person name="Hope S."/>
            <person name="Grose J.H."/>
        </authorList>
    </citation>
    <scope>NUCLEOTIDE SEQUENCE [LARGE SCALE GENOMIC DNA]</scope>
</reference>
<keyword evidence="2" id="KW-1185">Reference proteome</keyword>
<proteinExistence type="predicted"/>
<name>A0A173GD89_9CAUD</name>